<protein>
    <submittedName>
        <fullName evidence="1">Glucosamine-phosphate N-acetyltransferase</fullName>
    </submittedName>
</protein>
<dbReference type="GO" id="GO:0016740">
    <property type="term" value="F:transferase activity"/>
    <property type="evidence" value="ECO:0007669"/>
    <property type="project" value="UniProtKB-KW"/>
</dbReference>
<organism evidence="1 2">
    <name type="scientific">Pseudozyma antarctica (strain T-34)</name>
    <name type="common">Yeast</name>
    <name type="synonym">Candida antarctica</name>
    <dbReference type="NCBI Taxonomy" id="1151754"/>
    <lineage>
        <taxon>Eukaryota</taxon>
        <taxon>Fungi</taxon>
        <taxon>Dikarya</taxon>
        <taxon>Basidiomycota</taxon>
        <taxon>Ustilaginomycotina</taxon>
        <taxon>Ustilaginomycetes</taxon>
        <taxon>Ustilaginales</taxon>
        <taxon>Ustilaginaceae</taxon>
        <taxon>Moesziomyces</taxon>
    </lineage>
</organism>
<evidence type="ECO:0000313" key="1">
    <source>
        <dbReference type="EMBL" id="GAC71834.1"/>
    </source>
</evidence>
<dbReference type="Proteomes" id="UP000011976">
    <property type="component" value="Unassembled WGS sequence"/>
</dbReference>
<sequence length="114" mass="13412">MPTTNPLIEFFTEHYNFDVAMGAIEDHYEHLVDDLNEAGPHSSIEFRTAIYENFFQRIFEALSILGRSIQFADAFPEDTSVEDQLRFYQNLCEHIHEYFELEGTFKDLVPAWLD</sequence>
<reference evidence="2" key="1">
    <citation type="journal article" date="2013" name="Genome Announc.">
        <title>Genome sequence of the basidiomycetous yeast Pseudozyma antarctica T-34, a producer of the glycolipid biosurfactants mannosylerythritol lipids.</title>
        <authorList>
            <person name="Morita T."/>
            <person name="Koike H."/>
            <person name="Koyama Y."/>
            <person name="Hagiwara H."/>
            <person name="Ito E."/>
            <person name="Fukuoka T."/>
            <person name="Imura T."/>
            <person name="Machida M."/>
            <person name="Kitamoto D."/>
        </authorList>
    </citation>
    <scope>NUCLEOTIDE SEQUENCE [LARGE SCALE GENOMIC DNA]</scope>
    <source>
        <strain evidence="2">T-34</strain>
    </source>
</reference>
<proteinExistence type="predicted"/>
<evidence type="ECO:0000313" key="2">
    <source>
        <dbReference type="Proteomes" id="UP000011976"/>
    </source>
</evidence>
<keyword evidence="1" id="KW-0808">Transferase</keyword>
<dbReference type="AlphaFoldDB" id="M9LTA9"/>
<name>M9LTA9_PSEA3</name>
<gene>
    <name evidence="1" type="ORF">PANT_5d00094</name>
</gene>
<dbReference type="EMBL" id="DF196771">
    <property type="protein sequence ID" value="GAC71834.1"/>
    <property type="molecule type" value="Genomic_DNA"/>
</dbReference>
<accession>M9LTA9</accession>
<dbReference type="OrthoDB" id="10271636at2759"/>